<dbReference type="Gene3D" id="3.40.50.300">
    <property type="entry name" value="P-loop containing nucleotide triphosphate hydrolases"/>
    <property type="match status" value="1"/>
</dbReference>
<dbReference type="PANTHER" id="PTHR45819">
    <property type="entry name" value="CENTAURIN-GAMMA-1A"/>
    <property type="match status" value="1"/>
</dbReference>
<feature type="region of interest" description="Disordered" evidence="3">
    <location>
        <begin position="204"/>
        <end position="233"/>
    </location>
</feature>
<dbReference type="InterPro" id="IPR027417">
    <property type="entry name" value="P-loop_NTPase"/>
</dbReference>
<evidence type="ECO:0000256" key="1">
    <source>
        <dbReference type="ARBA" id="ARBA00022741"/>
    </source>
</evidence>
<keyword evidence="1" id="KW-0547">Nucleotide-binding</keyword>
<sequence length="576" mass="62158">MERGWPPGESCSGERPAVCRRALSVCDSLDLHSAPADRTAAALQAALCAAHEQPARPRSVCSGTPGSAPSSTRGLLLGLLRPRHGRRGPAPSPRPGSPAPSPEPSPAPARRSHGPGERASRPRPTSMTFLEVNRLELGATEAPCAGLGRTGSSGFLRGASLWSSQRWQVFRGGGGRAAESPRRGLSALRKSFSFRLRRGQEIRRSESGLLARPPRARTRSDGDASSLGTFPSRRDLLGADAQCAPAEPGRPRTAASLWKLLTSRFRRREPAPAAPLWSRRAAPAPGLLGASRDSFVNSQEWTLSRSVPELKVGIVGNLSSGKSALVHRYLTGTYVQEESPEGGRFKKEIVVDGQSYLLLIRDEGGPPELQFAAWVDAVVFVFSLEDEISFQTVYNYFLRLCSFRNASEVPMVLVGTQDAISAANPRVIDDSRARKLSTDLKRCTYYETCATYGLNVERVFQDVAQKVVALRKKQQLAIGPCKSLPNSPSHSAVSAASIPAVHINQATNGSAFSDYSSSVPSTPSISQRELRIETIAASSTPTPIRKQSKRRSNIFTICATVSNFSSTKRPFQLLPN</sequence>
<dbReference type="Ensembl" id="ENSCGRT00001013414.1">
    <property type="protein sequence ID" value="ENSCGRP00001009224.1"/>
    <property type="gene ID" value="ENSCGRG00001011337.1"/>
</dbReference>
<name>A0A8C2LY34_CRIGR</name>
<evidence type="ECO:0000313" key="5">
    <source>
        <dbReference type="Proteomes" id="UP000694386"/>
    </source>
</evidence>
<dbReference type="SMART" id="SM00175">
    <property type="entry name" value="RAB"/>
    <property type="match status" value="1"/>
</dbReference>
<dbReference type="Pfam" id="PF00071">
    <property type="entry name" value="Ras"/>
    <property type="match status" value="1"/>
</dbReference>
<feature type="compositionally biased region" description="Pro residues" evidence="3">
    <location>
        <begin position="90"/>
        <end position="107"/>
    </location>
</feature>
<dbReference type="GO" id="GO:0008270">
    <property type="term" value="F:zinc ion binding"/>
    <property type="evidence" value="ECO:0007669"/>
    <property type="project" value="UniProtKB-KW"/>
</dbReference>
<reference evidence="4" key="2">
    <citation type="submission" date="2025-09" db="UniProtKB">
        <authorList>
            <consortium name="Ensembl"/>
        </authorList>
    </citation>
    <scope>IDENTIFICATION</scope>
</reference>
<dbReference type="SMART" id="SM00173">
    <property type="entry name" value="RAS"/>
    <property type="match status" value="1"/>
</dbReference>
<proteinExistence type="predicted"/>
<evidence type="ECO:0000256" key="3">
    <source>
        <dbReference type="SAM" id="MobiDB-lite"/>
    </source>
</evidence>
<dbReference type="PRINTS" id="PR00449">
    <property type="entry name" value="RASTRNSFRMNG"/>
</dbReference>
<evidence type="ECO:0000313" key="4">
    <source>
        <dbReference type="Ensembl" id="ENSCGRP00001009224.1"/>
    </source>
</evidence>
<evidence type="ECO:0000256" key="2">
    <source>
        <dbReference type="ARBA" id="ARBA00022771"/>
    </source>
</evidence>
<dbReference type="PROSITE" id="PS51421">
    <property type="entry name" value="RAS"/>
    <property type="match status" value="1"/>
</dbReference>
<reference evidence="4" key="1">
    <citation type="submission" date="2025-08" db="UniProtKB">
        <authorList>
            <consortium name="Ensembl"/>
        </authorList>
    </citation>
    <scope>IDENTIFICATION</scope>
</reference>
<dbReference type="InterPro" id="IPR001806">
    <property type="entry name" value="Small_GTPase"/>
</dbReference>
<accession>A0A8C2LY34</accession>
<dbReference type="PANTHER" id="PTHR45819:SF2">
    <property type="entry name" value="ARF-GAP WITH GTPASE, ANK REPEAT AND PH DOMAIN-CONTAINING PROTEIN 3"/>
    <property type="match status" value="1"/>
</dbReference>
<feature type="compositionally biased region" description="Low complexity" evidence="3">
    <location>
        <begin position="69"/>
        <end position="80"/>
    </location>
</feature>
<dbReference type="GO" id="GO:0003924">
    <property type="term" value="F:GTPase activity"/>
    <property type="evidence" value="ECO:0007669"/>
    <property type="project" value="InterPro"/>
</dbReference>
<organism evidence="4 5">
    <name type="scientific">Cricetulus griseus</name>
    <name type="common">Chinese hamster</name>
    <name type="synonym">Cricetulus barabensis griseus</name>
    <dbReference type="NCBI Taxonomy" id="10029"/>
    <lineage>
        <taxon>Eukaryota</taxon>
        <taxon>Metazoa</taxon>
        <taxon>Chordata</taxon>
        <taxon>Craniata</taxon>
        <taxon>Vertebrata</taxon>
        <taxon>Euteleostomi</taxon>
        <taxon>Mammalia</taxon>
        <taxon>Eutheria</taxon>
        <taxon>Euarchontoglires</taxon>
        <taxon>Glires</taxon>
        <taxon>Rodentia</taxon>
        <taxon>Myomorpha</taxon>
        <taxon>Muroidea</taxon>
        <taxon>Cricetidae</taxon>
        <taxon>Cricetinae</taxon>
        <taxon>Cricetulus</taxon>
    </lineage>
</organism>
<dbReference type="Proteomes" id="UP000694386">
    <property type="component" value="Unplaced"/>
</dbReference>
<dbReference type="GO" id="GO:0005096">
    <property type="term" value="F:GTPase activator activity"/>
    <property type="evidence" value="ECO:0007669"/>
    <property type="project" value="TreeGrafter"/>
</dbReference>
<protein>
    <submittedName>
        <fullName evidence="4">ArfGAP with GTPase domain, ankyrin repeat and PH domain 3</fullName>
    </submittedName>
</protein>
<dbReference type="AlphaFoldDB" id="A0A8C2LY34"/>
<dbReference type="FunFam" id="3.40.50.300:FF:000178">
    <property type="entry name" value="Arf-GAP with GTPase, ANK repeat and PH domain-containing protein 1"/>
    <property type="match status" value="1"/>
</dbReference>
<keyword evidence="2" id="KW-0863">Zinc-finger</keyword>
<dbReference type="GO" id="GO:0005634">
    <property type="term" value="C:nucleus"/>
    <property type="evidence" value="ECO:0007669"/>
    <property type="project" value="TreeGrafter"/>
</dbReference>
<keyword evidence="2" id="KW-0862">Zinc</keyword>
<dbReference type="InterPro" id="IPR051282">
    <property type="entry name" value="Arf-GAP_GTPase_ANK_PH"/>
</dbReference>
<keyword evidence="2" id="KW-0479">Metal-binding</keyword>
<dbReference type="PROSITE" id="PS51419">
    <property type="entry name" value="RAB"/>
    <property type="match status" value="1"/>
</dbReference>
<dbReference type="CDD" id="cd04103">
    <property type="entry name" value="Centaurin_gamma"/>
    <property type="match status" value="1"/>
</dbReference>
<dbReference type="GO" id="GO:0005525">
    <property type="term" value="F:GTP binding"/>
    <property type="evidence" value="ECO:0007669"/>
    <property type="project" value="InterPro"/>
</dbReference>
<feature type="region of interest" description="Disordered" evidence="3">
    <location>
        <begin position="53"/>
        <end position="128"/>
    </location>
</feature>
<dbReference type="SUPFAM" id="SSF52540">
    <property type="entry name" value="P-loop containing nucleoside triphosphate hydrolases"/>
    <property type="match status" value="1"/>
</dbReference>